<comment type="caution">
    <text evidence="4">The sequence shown here is derived from an EMBL/GenBank/DDBJ whole genome shotgun (WGS) entry which is preliminary data.</text>
</comment>
<evidence type="ECO:0000256" key="1">
    <source>
        <dbReference type="SAM" id="Phobius"/>
    </source>
</evidence>
<dbReference type="InterPro" id="IPR008258">
    <property type="entry name" value="Transglycosylase_SLT_dom_1"/>
</dbReference>
<reference evidence="5" key="1">
    <citation type="submission" date="2015-08" db="EMBL/GenBank/DDBJ databases">
        <title>Fjat-10028 dsm 16317.</title>
        <authorList>
            <person name="Liu B."/>
            <person name="Wang J."/>
            <person name="Zhu Y."/>
            <person name="Liu G."/>
            <person name="Chen Q."/>
            <person name="Chen Z."/>
            <person name="Lan J."/>
            <person name="Che J."/>
            <person name="Ge C."/>
            <person name="Shi H."/>
            <person name="Pan Z."/>
            <person name="Liu X."/>
        </authorList>
    </citation>
    <scope>NUCLEOTIDE SEQUENCE [LARGE SCALE GENOMIC DNA]</scope>
    <source>
        <strain evidence="5">DSM 16317</strain>
    </source>
</reference>
<keyword evidence="1" id="KW-0812">Transmembrane</keyword>
<dbReference type="EMBL" id="LILB01000001">
    <property type="protein sequence ID" value="KOO51352.1"/>
    <property type="molecule type" value="Genomic_DNA"/>
</dbReference>
<proteinExistence type="predicted"/>
<dbReference type="PATRIC" id="fig|263475.3.peg.802"/>
<dbReference type="OrthoDB" id="9809488at2"/>
<dbReference type="Gene3D" id="1.10.530.10">
    <property type="match status" value="1"/>
</dbReference>
<dbReference type="AlphaFoldDB" id="A0A0M0LKB3"/>
<keyword evidence="1" id="KW-0472">Membrane</keyword>
<dbReference type="Pfam" id="PF01464">
    <property type="entry name" value="SLT"/>
    <property type="match status" value="1"/>
</dbReference>
<feature type="domain" description="Transglycosylase SLT" evidence="2">
    <location>
        <begin position="71"/>
        <end position="142"/>
    </location>
</feature>
<keyword evidence="5" id="KW-1185">Reference proteome</keyword>
<dbReference type="RefSeq" id="WP_053415488.1">
    <property type="nucleotide sequence ID" value="NZ_LILB01000001.1"/>
</dbReference>
<name>A0A0M0LKB3_9BACL</name>
<sequence length="231" mass="26339">MVNKKKQQLHMKLKLWLIILLIPVSIALYTTTIIMWQQLKELPIIKKLGAEDMKDIPAFDIEIPNKYIPIYQKAAKKYNIPWTLLAAHHRIETRFSTMKTLESPVGAVGHMQFMPCTFVGWKHPSCKDLGKGNIQKKELTDPKIINSYGGYGVDANGDGLADPYNIEDAIYSAANYLAASGAANGKIKKAVYHYNHDDEYVENVLYYYKLYDKHKKELVFNSKIALEASKK</sequence>
<evidence type="ECO:0000259" key="3">
    <source>
        <dbReference type="Pfam" id="PF13406"/>
    </source>
</evidence>
<organism evidence="4 5">
    <name type="scientific">Viridibacillus arvi</name>
    <dbReference type="NCBI Taxonomy" id="263475"/>
    <lineage>
        <taxon>Bacteria</taxon>
        <taxon>Bacillati</taxon>
        <taxon>Bacillota</taxon>
        <taxon>Bacilli</taxon>
        <taxon>Bacillales</taxon>
        <taxon>Caryophanaceae</taxon>
        <taxon>Viridibacillus</taxon>
    </lineage>
</organism>
<dbReference type="Proteomes" id="UP000036867">
    <property type="component" value="Unassembled WGS sequence"/>
</dbReference>
<dbReference type="InterPro" id="IPR023346">
    <property type="entry name" value="Lysozyme-like_dom_sf"/>
</dbReference>
<dbReference type="GeneID" id="301134956"/>
<keyword evidence="1" id="KW-1133">Transmembrane helix</keyword>
<dbReference type="InterPro" id="IPR031304">
    <property type="entry name" value="SLT_2"/>
</dbReference>
<feature type="transmembrane region" description="Helical" evidence="1">
    <location>
        <begin position="15"/>
        <end position="36"/>
    </location>
</feature>
<feature type="domain" description="Transglycosylase SLT" evidence="3">
    <location>
        <begin position="146"/>
        <end position="185"/>
    </location>
</feature>
<evidence type="ECO:0000313" key="5">
    <source>
        <dbReference type="Proteomes" id="UP000036867"/>
    </source>
</evidence>
<dbReference type="Pfam" id="PF13406">
    <property type="entry name" value="SLT_2"/>
    <property type="match status" value="1"/>
</dbReference>
<protein>
    <submittedName>
        <fullName evidence="4">Uncharacterized protein</fullName>
    </submittedName>
</protein>
<evidence type="ECO:0000313" key="4">
    <source>
        <dbReference type="EMBL" id="KOO51352.1"/>
    </source>
</evidence>
<accession>A0A0M0LKB3</accession>
<dbReference type="STRING" id="263475.AMD00_02340"/>
<evidence type="ECO:0000259" key="2">
    <source>
        <dbReference type="Pfam" id="PF01464"/>
    </source>
</evidence>
<dbReference type="SUPFAM" id="SSF53955">
    <property type="entry name" value="Lysozyme-like"/>
    <property type="match status" value="1"/>
</dbReference>
<dbReference type="CDD" id="cd13399">
    <property type="entry name" value="Slt35-like"/>
    <property type="match status" value="1"/>
</dbReference>
<gene>
    <name evidence="4" type="ORF">AMD00_02340</name>
</gene>